<accession>A0ABQ0H3W4</accession>
<feature type="signal peptide" evidence="1">
    <location>
        <begin position="1"/>
        <end position="22"/>
    </location>
</feature>
<dbReference type="InterPro" id="IPR032710">
    <property type="entry name" value="NTF2-like_dom_sf"/>
</dbReference>
<reference evidence="2 3" key="1">
    <citation type="submission" date="2024-10" db="EMBL/GenBank/DDBJ databases">
        <title>Isolation, draft genome sequencing and identification of Phyllobacterium sp. NSA23, isolated from leaf soil.</title>
        <authorList>
            <person name="Akita H."/>
        </authorList>
    </citation>
    <scope>NUCLEOTIDE SEQUENCE [LARGE SCALE GENOMIC DNA]</scope>
    <source>
        <strain evidence="2 3">NSA23</strain>
    </source>
</reference>
<protein>
    <recommendedName>
        <fullName evidence="4">SnoaL-like domain-containing protein</fullName>
    </recommendedName>
</protein>
<dbReference type="SUPFAM" id="SSF54427">
    <property type="entry name" value="NTF2-like"/>
    <property type="match status" value="1"/>
</dbReference>
<feature type="chain" id="PRO_5045078376" description="SnoaL-like domain-containing protein" evidence="1">
    <location>
        <begin position="23"/>
        <end position="192"/>
    </location>
</feature>
<organism evidence="2 3">
    <name type="scientific">Phyllobacterium phragmitis</name>
    <dbReference type="NCBI Taxonomy" id="2670329"/>
    <lineage>
        <taxon>Bacteria</taxon>
        <taxon>Pseudomonadati</taxon>
        <taxon>Pseudomonadota</taxon>
        <taxon>Alphaproteobacteria</taxon>
        <taxon>Hyphomicrobiales</taxon>
        <taxon>Phyllobacteriaceae</taxon>
        <taxon>Phyllobacterium</taxon>
    </lineage>
</organism>
<sequence>MNIRMQFASVVLAALGVTPAFAQSACPSKGPDAPAELHRVWILEGWDRTEGDPRFVFAEKLGRYYELDAPGVYYDDLAPGQKTAYTPAEYGKMWEGPFNSMRSAKHGISDKVNAIVGDRVASTTLEFVARLEGQDGKVFAIFDRSQLGWECLEEGRWVIRHEHNSSREATVDEIAEFLPAALEGVAGKSGGN</sequence>
<proteinExistence type="predicted"/>
<evidence type="ECO:0000256" key="1">
    <source>
        <dbReference type="SAM" id="SignalP"/>
    </source>
</evidence>
<evidence type="ECO:0008006" key="4">
    <source>
        <dbReference type="Google" id="ProtNLM"/>
    </source>
</evidence>
<keyword evidence="1" id="KW-0732">Signal</keyword>
<evidence type="ECO:0000313" key="2">
    <source>
        <dbReference type="EMBL" id="GAB1583606.1"/>
    </source>
</evidence>
<gene>
    <name evidence="2" type="ORF">PPNSA23_35490</name>
</gene>
<evidence type="ECO:0000313" key="3">
    <source>
        <dbReference type="Proteomes" id="UP001628091"/>
    </source>
</evidence>
<dbReference type="Proteomes" id="UP001628091">
    <property type="component" value="Unassembled WGS sequence"/>
</dbReference>
<keyword evidence="3" id="KW-1185">Reference proteome</keyword>
<dbReference type="RefSeq" id="WP_407866190.1">
    <property type="nucleotide sequence ID" value="NZ_BAAFZP010000002.1"/>
</dbReference>
<name>A0ABQ0H3W4_9HYPH</name>
<comment type="caution">
    <text evidence="2">The sequence shown here is derived from an EMBL/GenBank/DDBJ whole genome shotgun (WGS) entry which is preliminary data.</text>
</comment>
<dbReference type="Gene3D" id="3.10.450.50">
    <property type="match status" value="1"/>
</dbReference>
<dbReference type="EMBL" id="BAAFZP010000002">
    <property type="protein sequence ID" value="GAB1583606.1"/>
    <property type="molecule type" value="Genomic_DNA"/>
</dbReference>